<feature type="chain" id="PRO_5038044747" evidence="8">
    <location>
        <begin position="23"/>
        <end position="365"/>
    </location>
</feature>
<keyword evidence="2 7" id="KW-0378">Hydrolase</keyword>
<dbReference type="PROSITE" id="PS00659">
    <property type="entry name" value="GLYCOSYL_HYDROL_F5"/>
    <property type="match status" value="1"/>
</dbReference>
<dbReference type="GO" id="GO:0030245">
    <property type="term" value="P:cellulose catabolic process"/>
    <property type="evidence" value="ECO:0007669"/>
    <property type="project" value="UniProtKB-KW"/>
</dbReference>
<evidence type="ECO:0000256" key="2">
    <source>
        <dbReference type="ARBA" id="ARBA00022801"/>
    </source>
</evidence>
<reference evidence="10" key="1">
    <citation type="submission" date="2021-06" db="EMBL/GenBank/DDBJ databases">
        <title>44 bacteria genomes isolated from Dapeng, Shenzhen.</title>
        <authorList>
            <person name="Zheng W."/>
            <person name="Yu S."/>
            <person name="Huang Y."/>
        </authorList>
    </citation>
    <scope>NUCLEOTIDE SEQUENCE</scope>
    <source>
        <strain evidence="10">DP5N28-2</strain>
    </source>
</reference>
<dbReference type="InterPro" id="IPR018087">
    <property type="entry name" value="Glyco_hydro_5_CS"/>
</dbReference>
<feature type="domain" description="Glycoside hydrolase family 5" evidence="9">
    <location>
        <begin position="53"/>
        <end position="343"/>
    </location>
</feature>
<keyword evidence="6" id="KW-0624">Polysaccharide degradation</keyword>
<dbReference type="RefSeq" id="WP_222580655.1">
    <property type="nucleotide sequence ID" value="NZ_JAHVHU010000012.1"/>
</dbReference>
<evidence type="ECO:0000256" key="4">
    <source>
        <dbReference type="ARBA" id="ARBA00023277"/>
    </source>
</evidence>
<evidence type="ECO:0000256" key="3">
    <source>
        <dbReference type="ARBA" id="ARBA00023001"/>
    </source>
</evidence>
<dbReference type="GO" id="GO:0008422">
    <property type="term" value="F:beta-glucosidase activity"/>
    <property type="evidence" value="ECO:0007669"/>
    <property type="project" value="TreeGrafter"/>
</dbReference>
<evidence type="ECO:0000256" key="7">
    <source>
        <dbReference type="RuleBase" id="RU361153"/>
    </source>
</evidence>
<keyword evidence="5 7" id="KW-0326">Glycosidase</keyword>
<dbReference type="PROSITE" id="PS51257">
    <property type="entry name" value="PROKAR_LIPOPROTEIN"/>
    <property type="match status" value="1"/>
</dbReference>
<keyword evidence="11" id="KW-1185">Reference proteome</keyword>
<evidence type="ECO:0000256" key="5">
    <source>
        <dbReference type="ARBA" id="ARBA00023295"/>
    </source>
</evidence>
<dbReference type="EMBL" id="JAHVHU010000012">
    <property type="protein sequence ID" value="MBY5959116.1"/>
    <property type="molecule type" value="Genomic_DNA"/>
</dbReference>
<protein>
    <submittedName>
        <fullName evidence="10">Glycoside hydrolase family 5 protein</fullName>
    </submittedName>
</protein>
<dbReference type="Pfam" id="PF00150">
    <property type="entry name" value="Cellulase"/>
    <property type="match status" value="1"/>
</dbReference>
<dbReference type="Gene3D" id="3.20.20.80">
    <property type="entry name" value="Glycosidases"/>
    <property type="match status" value="1"/>
</dbReference>
<dbReference type="InterPro" id="IPR017853">
    <property type="entry name" value="GH"/>
</dbReference>
<evidence type="ECO:0000256" key="1">
    <source>
        <dbReference type="ARBA" id="ARBA00005641"/>
    </source>
</evidence>
<keyword evidence="8" id="KW-0732">Signal</keyword>
<dbReference type="InterPro" id="IPR050386">
    <property type="entry name" value="Glycosyl_hydrolase_5"/>
</dbReference>
<name>A0A953HYQ1_9BACT</name>
<dbReference type="PANTHER" id="PTHR31297">
    <property type="entry name" value="GLUCAN ENDO-1,6-BETA-GLUCOSIDASE B"/>
    <property type="match status" value="1"/>
</dbReference>
<dbReference type="InterPro" id="IPR001547">
    <property type="entry name" value="Glyco_hydro_5"/>
</dbReference>
<evidence type="ECO:0000256" key="6">
    <source>
        <dbReference type="ARBA" id="ARBA00023326"/>
    </source>
</evidence>
<dbReference type="GO" id="GO:0009986">
    <property type="term" value="C:cell surface"/>
    <property type="evidence" value="ECO:0007669"/>
    <property type="project" value="TreeGrafter"/>
</dbReference>
<dbReference type="PANTHER" id="PTHR31297:SF41">
    <property type="entry name" value="ENDOGLUCANASE, PUTATIVE (AFU_ORTHOLOGUE AFUA_5G01830)-RELATED"/>
    <property type="match status" value="1"/>
</dbReference>
<feature type="signal peptide" evidence="8">
    <location>
        <begin position="1"/>
        <end position="22"/>
    </location>
</feature>
<gene>
    <name evidence="10" type="ORF">KUV50_13270</name>
</gene>
<dbReference type="SUPFAM" id="SSF51445">
    <property type="entry name" value="(Trans)glycosidases"/>
    <property type="match status" value="1"/>
</dbReference>
<comment type="caution">
    <text evidence="10">The sequence shown here is derived from an EMBL/GenBank/DDBJ whole genome shotgun (WGS) entry which is preliminary data.</text>
</comment>
<evidence type="ECO:0000256" key="8">
    <source>
        <dbReference type="SAM" id="SignalP"/>
    </source>
</evidence>
<sequence>MKLKLAVLLLLVVLSACTSSQSDQDMDHFEVFRGTNLAHWLSQSNRRGEARAAYITQADIQNIKSMGFDHVRLPVDEEQLWDSSGVRHQDAFRLLTQCIEWCVENDLRIIVDLHILRSHYFNTGDNPLWTDPVEQEKFVALWMDLSNALKEYPNNRVAYELMNEPVADEPDQWNDLVRTTVARIREQEPRRTLLIGSNRWQSVATFEDLYIPENDPHIILTFHYYDPFLLTHWNASWTALRSYTGPVHYPGVLLEKEEYDQLPDSIHAVIGPYRVLEYDKSHILEEWSAAIKVAKRHGLDLYCGEFGVIKKAPDEDRLRWYQDMIELFEENQIGYANWNYKSDNFGLVNGGGQPNSVLIDIVSGE</sequence>
<organism evidence="10 11">
    <name type="scientific">Membranihabitans marinus</name>
    <dbReference type="NCBI Taxonomy" id="1227546"/>
    <lineage>
        <taxon>Bacteria</taxon>
        <taxon>Pseudomonadati</taxon>
        <taxon>Bacteroidota</taxon>
        <taxon>Saprospiria</taxon>
        <taxon>Saprospirales</taxon>
        <taxon>Saprospiraceae</taxon>
        <taxon>Membranihabitans</taxon>
    </lineage>
</organism>
<dbReference type="GO" id="GO:0005576">
    <property type="term" value="C:extracellular region"/>
    <property type="evidence" value="ECO:0007669"/>
    <property type="project" value="TreeGrafter"/>
</dbReference>
<evidence type="ECO:0000259" key="9">
    <source>
        <dbReference type="Pfam" id="PF00150"/>
    </source>
</evidence>
<dbReference type="AlphaFoldDB" id="A0A953HYQ1"/>
<accession>A0A953HYQ1</accession>
<evidence type="ECO:0000313" key="11">
    <source>
        <dbReference type="Proteomes" id="UP000753961"/>
    </source>
</evidence>
<evidence type="ECO:0000313" key="10">
    <source>
        <dbReference type="EMBL" id="MBY5959116.1"/>
    </source>
</evidence>
<dbReference type="Proteomes" id="UP000753961">
    <property type="component" value="Unassembled WGS sequence"/>
</dbReference>
<keyword evidence="3" id="KW-0136">Cellulose degradation</keyword>
<keyword evidence="4" id="KW-0119">Carbohydrate metabolism</keyword>
<proteinExistence type="inferred from homology"/>
<comment type="similarity">
    <text evidence="1 7">Belongs to the glycosyl hydrolase 5 (cellulase A) family.</text>
</comment>